<dbReference type="SUPFAM" id="SSF49464">
    <property type="entry name" value="Carboxypeptidase regulatory domain-like"/>
    <property type="match status" value="1"/>
</dbReference>
<evidence type="ECO:0000256" key="6">
    <source>
        <dbReference type="ARBA" id="ARBA00023237"/>
    </source>
</evidence>
<dbReference type="InterPro" id="IPR000531">
    <property type="entry name" value="Beta-barrel_TonB"/>
</dbReference>
<dbReference type="Pfam" id="PF07715">
    <property type="entry name" value="Plug"/>
    <property type="match status" value="1"/>
</dbReference>
<dbReference type="InterPro" id="IPR008969">
    <property type="entry name" value="CarboxyPept-like_regulatory"/>
</dbReference>
<feature type="domain" description="TonB-dependent receptor plug" evidence="8">
    <location>
        <begin position="142"/>
        <end position="247"/>
    </location>
</feature>
<dbReference type="AlphaFoldDB" id="A0A644UYM3"/>
<keyword evidence="6" id="KW-0998">Cell outer membrane</keyword>
<gene>
    <name evidence="9" type="primary">btuB_27</name>
    <name evidence="9" type="ORF">SDC9_30003</name>
</gene>
<dbReference type="InterPro" id="IPR037066">
    <property type="entry name" value="Plug_dom_sf"/>
</dbReference>
<dbReference type="Gene3D" id="2.60.40.1120">
    <property type="entry name" value="Carboxypeptidase-like, regulatory domain"/>
    <property type="match status" value="1"/>
</dbReference>
<dbReference type="Gene3D" id="2.40.170.20">
    <property type="entry name" value="TonB-dependent receptor, beta-barrel domain"/>
    <property type="match status" value="1"/>
</dbReference>
<organism evidence="9">
    <name type="scientific">bioreactor metagenome</name>
    <dbReference type="NCBI Taxonomy" id="1076179"/>
    <lineage>
        <taxon>unclassified sequences</taxon>
        <taxon>metagenomes</taxon>
        <taxon>ecological metagenomes</taxon>
    </lineage>
</organism>
<dbReference type="InterPro" id="IPR036942">
    <property type="entry name" value="Beta-barrel_TonB_sf"/>
</dbReference>
<evidence type="ECO:0000256" key="1">
    <source>
        <dbReference type="ARBA" id="ARBA00004571"/>
    </source>
</evidence>
<dbReference type="GO" id="GO:0044718">
    <property type="term" value="P:siderophore transmembrane transport"/>
    <property type="evidence" value="ECO:0007669"/>
    <property type="project" value="TreeGrafter"/>
</dbReference>
<dbReference type="SUPFAM" id="SSF56935">
    <property type="entry name" value="Porins"/>
    <property type="match status" value="1"/>
</dbReference>
<dbReference type="CDD" id="cd01347">
    <property type="entry name" value="ligand_gated_channel"/>
    <property type="match status" value="1"/>
</dbReference>
<dbReference type="GO" id="GO:0009279">
    <property type="term" value="C:cell outer membrane"/>
    <property type="evidence" value="ECO:0007669"/>
    <property type="project" value="UniProtKB-SubCell"/>
</dbReference>
<keyword evidence="3" id="KW-0812">Transmembrane</keyword>
<dbReference type="PANTHER" id="PTHR30069:SF57">
    <property type="entry name" value="TONB-DEPENDENT RECEPTOR"/>
    <property type="match status" value="1"/>
</dbReference>
<keyword evidence="5" id="KW-0472">Membrane</keyword>
<dbReference type="InterPro" id="IPR012910">
    <property type="entry name" value="Plug_dom"/>
</dbReference>
<dbReference type="PROSITE" id="PS52016">
    <property type="entry name" value="TONB_DEPENDENT_REC_3"/>
    <property type="match status" value="1"/>
</dbReference>
<protein>
    <submittedName>
        <fullName evidence="9">Vitamin B12 transporter BtuB</fullName>
    </submittedName>
</protein>
<proteinExistence type="predicted"/>
<dbReference type="PANTHER" id="PTHR30069">
    <property type="entry name" value="TONB-DEPENDENT OUTER MEMBRANE RECEPTOR"/>
    <property type="match status" value="1"/>
</dbReference>
<comment type="caution">
    <text evidence="9">The sequence shown here is derived from an EMBL/GenBank/DDBJ whole genome shotgun (WGS) entry which is preliminary data.</text>
</comment>
<evidence type="ECO:0000256" key="3">
    <source>
        <dbReference type="ARBA" id="ARBA00022692"/>
    </source>
</evidence>
<sequence length="783" mass="87545">MQEVISHKLNTIHMKNYIVILFCILITNVNAKDIDPEYNKSDANIFGHVVDKKTNEHIPYINIVIKGTTIGTTTDASGHYLLKNLPEGEFTLEVKALGYKTVSKEVALKKGKTMEVNFEIEEDHIALDGVVVSANRSETSRRTAPSLVNILDGKAFTVTNSPTLAQGLNFQPGLRVENNCQNCGFTQVRINGLDGAYSQILIDSRPVFSALSGVYGLEQVPANMIERVEVMRGGGSALFGSSAIAGTINIITKEPLRNSGEINHTIQSIGGSSSIDNNTSVNASLVTDNRKLGLYLYGQNRNRDGYDHDGDGFTEVPKLKAQTIGLRSYLKTGTYSKLSFEYHHMEEFRRGGDLLDRPAHEAFIAEQLEHSIDGGGIKFDLFSSNYKHRFNIYTSIQNVVRDSYYGVGQDPNAYGYTTGLTWISGSQYAVSFDRMLFLPADLTAGVEYNYDRLKDQMTGYNRYTDQKVEIVSAYLQNEWKNNQWSFLLGARMDKHSLINHAVFSPRLNIRYNPVEDINVRASYSEGFRAPQAFDEDLHIESVGSGLMSTVRNAEGLKEERSRSISTSIDYYHRFGNGIQVNLLVEGFYTNLKNVFVLEEVGLDSNGLLIKERQNGSGARVKGMVFEVRSVLNAWLQMQGGITWQQSHYKKPEQWSTDPTVKAEKQMFRTPNSYGYLTSTITPIKHFSASISGTYTGSMLVQHHIGSGVNKDVAVNTPDFVDVNLKLSYEFPLYDEVKLELSGGIQNLFNAYQKDFDKGKDRDSGYIYGPSLPRSYFGGIKLLF</sequence>
<reference evidence="9" key="1">
    <citation type="submission" date="2019-08" db="EMBL/GenBank/DDBJ databases">
        <authorList>
            <person name="Kucharzyk K."/>
            <person name="Murdoch R.W."/>
            <person name="Higgins S."/>
            <person name="Loffler F."/>
        </authorList>
    </citation>
    <scope>NUCLEOTIDE SEQUENCE</scope>
</reference>
<comment type="subcellular location">
    <subcellularLocation>
        <location evidence="1">Cell outer membrane</location>
        <topology evidence="1">Multi-pass membrane protein</topology>
    </subcellularLocation>
</comment>
<name>A0A644UYM3_9ZZZZ</name>
<dbReference type="GO" id="GO:0015344">
    <property type="term" value="F:siderophore uptake transmembrane transporter activity"/>
    <property type="evidence" value="ECO:0007669"/>
    <property type="project" value="TreeGrafter"/>
</dbReference>
<evidence type="ECO:0000256" key="4">
    <source>
        <dbReference type="ARBA" id="ARBA00023077"/>
    </source>
</evidence>
<keyword evidence="2" id="KW-0813">Transport</keyword>
<evidence type="ECO:0000313" key="9">
    <source>
        <dbReference type="EMBL" id="MPL84044.1"/>
    </source>
</evidence>
<dbReference type="Gene3D" id="2.170.130.10">
    <property type="entry name" value="TonB-dependent receptor, plug domain"/>
    <property type="match status" value="1"/>
</dbReference>
<feature type="domain" description="TonB-dependent receptor-like beta-barrel" evidence="7">
    <location>
        <begin position="375"/>
        <end position="747"/>
    </location>
</feature>
<evidence type="ECO:0000256" key="5">
    <source>
        <dbReference type="ARBA" id="ARBA00023136"/>
    </source>
</evidence>
<dbReference type="EMBL" id="VSSQ01000184">
    <property type="protein sequence ID" value="MPL84044.1"/>
    <property type="molecule type" value="Genomic_DNA"/>
</dbReference>
<dbReference type="Pfam" id="PF00593">
    <property type="entry name" value="TonB_dep_Rec_b-barrel"/>
    <property type="match status" value="1"/>
</dbReference>
<keyword evidence="4" id="KW-0798">TonB box</keyword>
<dbReference type="InterPro" id="IPR039426">
    <property type="entry name" value="TonB-dep_rcpt-like"/>
</dbReference>
<evidence type="ECO:0000256" key="2">
    <source>
        <dbReference type="ARBA" id="ARBA00022448"/>
    </source>
</evidence>
<evidence type="ECO:0000259" key="7">
    <source>
        <dbReference type="Pfam" id="PF00593"/>
    </source>
</evidence>
<dbReference type="Pfam" id="PF13715">
    <property type="entry name" value="CarbopepD_reg_2"/>
    <property type="match status" value="1"/>
</dbReference>
<accession>A0A644UYM3</accession>
<evidence type="ECO:0000259" key="8">
    <source>
        <dbReference type="Pfam" id="PF07715"/>
    </source>
</evidence>